<evidence type="ECO:0000256" key="1">
    <source>
        <dbReference type="SAM" id="MobiDB-lite"/>
    </source>
</evidence>
<feature type="transmembrane region" description="Helical" evidence="2">
    <location>
        <begin position="53"/>
        <end position="74"/>
    </location>
</feature>
<accession>A0A926XZC7</accession>
<feature type="region of interest" description="Disordered" evidence="1">
    <location>
        <begin position="261"/>
        <end position="289"/>
    </location>
</feature>
<feature type="region of interest" description="Disordered" evidence="1">
    <location>
        <begin position="87"/>
        <end position="188"/>
    </location>
</feature>
<reference evidence="3" key="1">
    <citation type="submission" date="2020-09" db="EMBL/GenBank/DDBJ databases">
        <authorList>
            <person name="Kim M.K."/>
        </authorList>
    </citation>
    <scope>NUCLEOTIDE SEQUENCE</scope>
    <source>
        <strain evidence="3">BT702</strain>
    </source>
</reference>
<dbReference type="EMBL" id="JACWZY010000024">
    <property type="protein sequence ID" value="MBD2703774.1"/>
    <property type="molecule type" value="Genomic_DNA"/>
</dbReference>
<proteinExistence type="predicted"/>
<dbReference type="RefSeq" id="WP_190889700.1">
    <property type="nucleotide sequence ID" value="NZ_JACWZY010000024.1"/>
</dbReference>
<keyword evidence="4" id="KW-1185">Reference proteome</keyword>
<dbReference type="Proteomes" id="UP000598820">
    <property type="component" value="Unassembled WGS sequence"/>
</dbReference>
<gene>
    <name evidence="3" type="ORF">IC229_24220</name>
</gene>
<organism evidence="3 4">
    <name type="scientific">Spirosoma profusum</name>
    <dbReference type="NCBI Taxonomy" id="2771354"/>
    <lineage>
        <taxon>Bacteria</taxon>
        <taxon>Pseudomonadati</taxon>
        <taxon>Bacteroidota</taxon>
        <taxon>Cytophagia</taxon>
        <taxon>Cytophagales</taxon>
        <taxon>Cytophagaceae</taxon>
        <taxon>Spirosoma</taxon>
    </lineage>
</organism>
<keyword evidence="2" id="KW-0812">Transmembrane</keyword>
<sequence>MSELTDDQLDELFRKSAEEFEPTHDPGAWPKMSALLDSTDQTRPAGALLWKNLLRWGLPVVLLLLLTGGGWFVYQKVTSGERNALSSTVVSQQPEGNTTAKGSHQIETSRLADTEQPTEPQKQAVEQPASDVQPSTNRAESTDGRTPEANSTSQVKLTDEQKILPKAADNVAVTPANSPASSASDFRTATKPVTSTYKSVKSANVVKSSLRNVAPLAGRKAKGRVNRSSQTNVSTIGSFTQQRSVFTNRRRIYARRDGNVMTPSVSFDNQPDAARKSNAGMPPADEPRSATLAESVEAEPEAVALMNINELASKSARWPKNLSFVGRPVEAHPDTTVRKVIPNVTVQRGLSVRFVVAPDLSSIGLKNFTRPGTNVGLLLEYRFASRWSVQAGVIQSTKVYKALPGEYDYYNLPSEIKRYPANFAGVDGRCNMLDIPINLRYDVLVKPRDNGRQPTRWFISSGLTSYIMNKEDYSYKYYHSYAGNPTDTTARSGGYGLSNLNFSIGYERSISKRLSWQVEPFIKVPIKKVGYYKIDLLSTGAFFSIRYKL</sequence>
<evidence type="ECO:0000313" key="3">
    <source>
        <dbReference type="EMBL" id="MBD2703774.1"/>
    </source>
</evidence>
<name>A0A926XZC7_9BACT</name>
<evidence type="ECO:0000313" key="4">
    <source>
        <dbReference type="Proteomes" id="UP000598820"/>
    </source>
</evidence>
<feature type="compositionally biased region" description="Polar residues" evidence="1">
    <location>
        <begin position="130"/>
        <end position="139"/>
    </location>
</feature>
<feature type="compositionally biased region" description="Polar residues" evidence="1">
    <location>
        <begin position="87"/>
        <end position="108"/>
    </location>
</feature>
<evidence type="ECO:0008006" key="5">
    <source>
        <dbReference type="Google" id="ProtNLM"/>
    </source>
</evidence>
<keyword evidence="2" id="KW-1133">Transmembrane helix</keyword>
<feature type="compositionally biased region" description="Polar residues" evidence="1">
    <location>
        <begin position="175"/>
        <end position="188"/>
    </location>
</feature>
<dbReference type="AlphaFoldDB" id="A0A926XZC7"/>
<keyword evidence="2" id="KW-0472">Membrane</keyword>
<evidence type="ECO:0000256" key="2">
    <source>
        <dbReference type="SAM" id="Phobius"/>
    </source>
</evidence>
<comment type="caution">
    <text evidence="3">The sequence shown here is derived from an EMBL/GenBank/DDBJ whole genome shotgun (WGS) entry which is preliminary data.</text>
</comment>
<protein>
    <recommendedName>
        <fullName evidence="5">Outer membrane protein beta-barrel domain-containing protein</fullName>
    </recommendedName>
</protein>